<name>A0A919C307_9ACTN</name>
<dbReference type="PROSITE" id="PS01117">
    <property type="entry name" value="HTH_MARR_1"/>
    <property type="match status" value="1"/>
</dbReference>
<evidence type="ECO:0000256" key="2">
    <source>
        <dbReference type="ARBA" id="ARBA00023125"/>
    </source>
</evidence>
<keyword evidence="1" id="KW-0805">Transcription regulation</keyword>
<evidence type="ECO:0000256" key="1">
    <source>
        <dbReference type="ARBA" id="ARBA00023015"/>
    </source>
</evidence>
<evidence type="ECO:0000313" key="6">
    <source>
        <dbReference type="EMBL" id="GHG40332.1"/>
    </source>
</evidence>
<dbReference type="PRINTS" id="PR00598">
    <property type="entry name" value="HTHMARR"/>
</dbReference>
<dbReference type="PROSITE" id="PS50995">
    <property type="entry name" value="HTH_MARR_2"/>
    <property type="match status" value="1"/>
</dbReference>
<evidence type="ECO:0000313" key="7">
    <source>
        <dbReference type="Proteomes" id="UP000619355"/>
    </source>
</evidence>
<dbReference type="PANTHER" id="PTHR33164">
    <property type="entry name" value="TRANSCRIPTIONAL REGULATOR, MARR FAMILY"/>
    <property type="match status" value="1"/>
</dbReference>
<reference evidence="7" key="1">
    <citation type="journal article" date="2019" name="Int. J. Syst. Evol. Microbiol.">
        <title>The Global Catalogue of Microorganisms (GCM) 10K type strain sequencing project: providing services to taxonomists for standard genome sequencing and annotation.</title>
        <authorList>
            <consortium name="The Broad Institute Genomics Platform"/>
            <consortium name="The Broad Institute Genome Sequencing Center for Infectious Disease"/>
            <person name="Wu L."/>
            <person name="Ma J."/>
        </authorList>
    </citation>
    <scope>NUCLEOTIDE SEQUENCE [LARGE SCALE GENOMIC DNA]</scope>
    <source>
        <strain evidence="7">JCM 4253</strain>
    </source>
</reference>
<dbReference type="GO" id="GO:0003677">
    <property type="term" value="F:DNA binding"/>
    <property type="evidence" value="ECO:0007669"/>
    <property type="project" value="UniProtKB-KW"/>
</dbReference>
<keyword evidence="7" id="KW-1185">Reference proteome</keyword>
<organism evidence="6 7">
    <name type="scientific">Streptomyces capoamus</name>
    <dbReference type="NCBI Taxonomy" id="68183"/>
    <lineage>
        <taxon>Bacteria</taxon>
        <taxon>Bacillati</taxon>
        <taxon>Actinomycetota</taxon>
        <taxon>Actinomycetes</taxon>
        <taxon>Kitasatosporales</taxon>
        <taxon>Streptomycetaceae</taxon>
        <taxon>Streptomyces</taxon>
    </lineage>
</organism>
<dbReference type="Proteomes" id="UP000619355">
    <property type="component" value="Unassembled WGS sequence"/>
</dbReference>
<feature type="region of interest" description="Disordered" evidence="4">
    <location>
        <begin position="1"/>
        <end position="25"/>
    </location>
</feature>
<sequence>MESEAMPQATPQVPETGELPEAARRGPISHTIFRVARLHRMLAGQLLREVGLHPAQELVMMQLWDRGRMRQTDLARHVGADAATMTRSIQRLEKAGFVRRVRSTSDKRSVLVEATAASQALRRQVEDLWARLEDYVAGDLTDAERGETLAVLERLETALAAHSGDAQASSRPGAPDA</sequence>
<protein>
    <recommendedName>
        <fullName evidence="5">HTH marR-type domain-containing protein</fullName>
    </recommendedName>
</protein>
<dbReference type="AlphaFoldDB" id="A0A919C307"/>
<keyword evidence="2" id="KW-0238">DNA-binding</keyword>
<dbReference type="GO" id="GO:0003700">
    <property type="term" value="F:DNA-binding transcription factor activity"/>
    <property type="evidence" value="ECO:0007669"/>
    <property type="project" value="InterPro"/>
</dbReference>
<dbReference type="GO" id="GO:0006950">
    <property type="term" value="P:response to stress"/>
    <property type="evidence" value="ECO:0007669"/>
    <property type="project" value="TreeGrafter"/>
</dbReference>
<comment type="caution">
    <text evidence="6">The sequence shown here is derived from an EMBL/GenBank/DDBJ whole genome shotgun (WGS) entry which is preliminary data.</text>
</comment>
<accession>A0A919C307</accession>
<dbReference type="InterPro" id="IPR023187">
    <property type="entry name" value="Tscrpt_reg_MarR-type_CS"/>
</dbReference>
<dbReference type="SUPFAM" id="SSF46785">
    <property type="entry name" value="Winged helix' DNA-binding domain"/>
    <property type="match status" value="1"/>
</dbReference>
<dbReference type="Pfam" id="PF01047">
    <property type="entry name" value="MarR"/>
    <property type="match status" value="1"/>
</dbReference>
<dbReference type="InterPro" id="IPR036388">
    <property type="entry name" value="WH-like_DNA-bd_sf"/>
</dbReference>
<evidence type="ECO:0000259" key="5">
    <source>
        <dbReference type="PROSITE" id="PS50995"/>
    </source>
</evidence>
<dbReference type="SMART" id="SM00347">
    <property type="entry name" value="HTH_MARR"/>
    <property type="match status" value="1"/>
</dbReference>
<dbReference type="EMBL" id="BNBF01000003">
    <property type="protein sequence ID" value="GHG40332.1"/>
    <property type="molecule type" value="Genomic_DNA"/>
</dbReference>
<dbReference type="InterPro" id="IPR000835">
    <property type="entry name" value="HTH_MarR-typ"/>
</dbReference>
<dbReference type="InterPro" id="IPR036390">
    <property type="entry name" value="WH_DNA-bd_sf"/>
</dbReference>
<evidence type="ECO:0000256" key="4">
    <source>
        <dbReference type="SAM" id="MobiDB-lite"/>
    </source>
</evidence>
<feature type="domain" description="HTH marR-type" evidence="5">
    <location>
        <begin position="25"/>
        <end position="157"/>
    </location>
</feature>
<gene>
    <name evidence="6" type="ORF">GCM10018980_14510</name>
</gene>
<dbReference type="Gene3D" id="1.10.10.10">
    <property type="entry name" value="Winged helix-like DNA-binding domain superfamily/Winged helix DNA-binding domain"/>
    <property type="match status" value="1"/>
</dbReference>
<dbReference type="InterPro" id="IPR039422">
    <property type="entry name" value="MarR/SlyA-like"/>
</dbReference>
<dbReference type="RefSeq" id="WP_189979359.1">
    <property type="nucleotide sequence ID" value="NZ_BNBF01000003.1"/>
</dbReference>
<dbReference type="PANTHER" id="PTHR33164:SF43">
    <property type="entry name" value="HTH-TYPE TRANSCRIPTIONAL REPRESSOR YETL"/>
    <property type="match status" value="1"/>
</dbReference>
<keyword evidence="3" id="KW-0804">Transcription</keyword>
<evidence type="ECO:0000256" key="3">
    <source>
        <dbReference type="ARBA" id="ARBA00023163"/>
    </source>
</evidence>
<proteinExistence type="predicted"/>